<organism evidence="2 3">
    <name type="scientific">Candidatus Bilophila faecipullorum</name>
    <dbReference type="NCBI Taxonomy" id="2838482"/>
    <lineage>
        <taxon>Bacteria</taxon>
        <taxon>Pseudomonadati</taxon>
        <taxon>Thermodesulfobacteriota</taxon>
        <taxon>Desulfovibrionia</taxon>
        <taxon>Desulfovibrionales</taxon>
        <taxon>Desulfovibrionaceae</taxon>
        <taxon>Bilophila</taxon>
    </lineage>
</organism>
<keyword evidence="1" id="KW-0472">Membrane</keyword>
<evidence type="ECO:0000256" key="1">
    <source>
        <dbReference type="SAM" id="Phobius"/>
    </source>
</evidence>
<reference evidence="2" key="1">
    <citation type="journal article" date="2021" name="PeerJ">
        <title>Extensive microbial diversity within the chicken gut microbiome revealed by metagenomics and culture.</title>
        <authorList>
            <person name="Gilroy R."/>
            <person name="Ravi A."/>
            <person name="Getino M."/>
            <person name="Pursley I."/>
            <person name="Horton D.L."/>
            <person name="Alikhan N.F."/>
            <person name="Baker D."/>
            <person name="Gharbi K."/>
            <person name="Hall N."/>
            <person name="Watson M."/>
            <person name="Adriaenssens E.M."/>
            <person name="Foster-Nyarko E."/>
            <person name="Jarju S."/>
            <person name="Secka A."/>
            <person name="Antonio M."/>
            <person name="Oren A."/>
            <person name="Chaudhuri R.R."/>
            <person name="La Ragione R."/>
            <person name="Hildebrand F."/>
            <person name="Pallen M.J."/>
        </authorList>
    </citation>
    <scope>NUCLEOTIDE SEQUENCE</scope>
    <source>
        <strain evidence="2">ChiSxjej5B17-1746</strain>
    </source>
</reference>
<evidence type="ECO:0000313" key="2">
    <source>
        <dbReference type="EMBL" id="HIW77852.1"/>
    </source>
</evidence>
<comment type="caution">
    <text evidence="2">The sequence shown here is derived from an EMBL/GenBank/DDBJ whole genome shotgun (WGS) entry which is preliminary data.</text>
</comment>
<dbReference type="InterPro" id="IPR030888">
    <property type="entry name" value="Put_ccm"/>
</dbReference>
<feature type="transmembrane region" description="Helical" evidence="1">
    <location>
        <begin position="6"/>
        <end position="26"/>
    </location>
</feature>
<gene>
    <name evidence="2" type="ORF">H9874_01735</name>
</gene>
<dbReference type="Proteomes" id="UP000824264">
    <property type="component" value="Unassembled WGS sequence"/>
</dbReference>
<name>A0A9D1QYT5_9BACT</name>
<evidence type="ECO:0000313" key="3">
    <source>
        <dbReference type="Proteomes" id="UP000824264"/>
    </source>
</evidence>
<keyword evidence="1" id="KW-1133">Transmembrane helix</keyword>
<protein>
    <submittedName>
        <fullName evidence="2">CcmD family protein</fullName>
    </submittedName>
</protein>
<sequence length="45" mass="5269">MTDMDWLMYANIAVWIGLGAYLAFLLRNQIALNRRLAQLETLRND</sequence>
<dbReference type="EMBL" id="DXGI01000066">
    <property type="protein sequence ID" value="HIW77852.1"/>
    <property type="molecule type" value="Genomic_DNA"/>
</dbReference>
<keyword evidence="1" id="KW-0812">Transmembrane</keyword>
<accession>A0A9D1QYT5</accession>
<proteinExistence type="predicted"/>
<dbReference type="AlphaFoldDB" id="A0A9D1QYT5"/>
<reference evidence="2" key="2">
    <citation type="submission" date="2021-04" db="EMBL/GenBank/DDBJ databases">
        <authorList>
            <person name="Gilroy R."/>
        </authorList>
    </citation>
    <scope>NUCLEOTIDE SEQUENCE</scope>
    <source>
        <strain evidence="2">ChiSxjej5B17-1746</strain>
    </source>
</reference>
<dbReference type="NCBIfam" id="TIGR04391">
    <property type="entry name" value="CcmD_alt_fam"/>
    <property type="match status" value="1"/>
</dbReference>